<dbReference type="SUPFAM" id="SSF52980">
    <property type="entry name" value="Restriction endonuclease-like"/>
    <property type="match status" value="1"/>
</dbReference>
<reference evidence="2 3" key="1">
    <citation type="submission" date="2016-12" db="EMBL/GenBank/DDBJ databases">
        <title>Genome sequencing of Methylocaldum marinum.</title>
        <authorList>
            <person name="Takeuchi M."/>
            <person name="Kamagata Y."/>
            <person name="Hiraoka S."/>
            <person name="Oshima K."/>
            <person name="Hattori M."/>
            <person name="Iwasaki W."/>
        </authorList>
    </citation>
    <scope>NUCLEOTIDE SEQUENCE [LARGE SCALE GENOMIC DNA]</scope>
    <source>
        <strain evidence="2 3">S8</strain>
    </source>
</reference>
<organism evidence="2 3">
    <name type="scientific">Methylocaldum marinum</name>
    <dbReference type="NCBI Taxonomy" id="1432792"/>
    <lineage>
        <taxon>Bacteria</taxon>
        <taxon>Pseudomonadati</taxon>
        <taxon>Pseudomonadota</taxon>
        <taxon>Gammaproteobacteria</taxon>
        <taxon>Methylococcales</taxon>
        <taxon>Methylococcaceae</taxon>
        <taxon>Methylocaldum</taxon>
    </lineage>
</organism>
<dbReference type="KEGG" id="mmai:sS8_3400"/>
<dbReference type="InterPro" id="IPR011335">
    <property type="entry name" value="Restrct_endonuc-II-like"/>
</dbReference>
<protein>
    <recommendedName>
        <fullName evidence="1">Putative restriction endonuclease domain-containing protein</fullName>
    </recommendedName>
</protein>
<dbReference type="RefSeq" id="WP_119630560.1">
    <property type="nucleotide sequence ID" value="NZ_AP017928.1"/>
</dbReference>
<dbReference type="InterPro" id="IPR008538">
    <property type="entry name" value="Uma2"/>
</dbReference>
<gene>
    <name evidence="2" type="ORF">sS8_3400</name>
</gene>
<dbReference type="Pfam" id="PF05685">
    <property type="entry name" value="Uma2"/>
    <property type="match status" value="1"/>
</dbReference>
<evidence type="ECO:0000259" key="1">
    <source>
        <dbReference type="Pfam" id="PF05685"/>
    </source>
</evidence>
<dbReference type="EMBL" id="AP017928">
    <property type="protein sequence ID" value="BBA35338.1"/>
    <property type="molecule type" value="Genomic_DNA"/>
</dbReference>
<dbReference type="Gene3D" id="3.90.1570.10">
    <property type="entry name" value="tt1808, chain A"/>
    <property type="match status" value="1"/>
</dbReference>
<sequence length="154" mass="17521">MNWQEVCNNPILRELPFKIELNEWGQVVMSPASNRHGILQGLLIRTLSKARQDGLVFPESPVETAKGVKVPDVVWISDQFLREHGEQTPYRKAPELCIKVLSSSNAMDEMKEKRELYFARGAQEVWLCNEQGTLTFYDCVGQILPLACFQPLTA</sequence>
<dbReference type="Proteomes" id="UP000266313">
    <property type="component" value="Chromosome"/>
</dbReference>
<keyword evidence="3" id="KW-1185">Reference proteome</keyword>
<evidence type="ECO:0000313" key="3">
    <source>
        <dbReference type="Proteomes" id="UP000266313"/>
    </source>
</evidence>
<proteinExistence type="predicted"/>
<dbReference type="InterPro" id="IPR012296">
    <property type="entry name" value="Nuclease_put_TT1808"/>
</dbReference>
<dbReference type="PANTHER" id="PTHR34107">
    <property type="entry name" value="SLL0198 PROTEIN-RELATED"/>
    <property type="match status" value="1"/>
</dbReference>
<feature type="domain" description="Putative restriction endonuclease" evidence="1">
    <location>
        <begin position="25"/>
        <end position="137"/>
    </location>
</feature>
<evidence type="ECO:0000313" key="2">
    <source>
        <dbReference type="EMBL" id="BBA35338.1"/>
    </source>
</evidence>
<name>A0A250KUJ6_9GAMM</name>
<dbReference type="AlphaFoldDB" id="A0A250KUJ6"/>
<dbReference type="CDD" id="cd06260">
    <property type="entry name" value="DUF820-like"/>
    <property type="match status" value="1"/>
</dbReference>
<dbReference type="PANTHER" id="PTHR34107:SF4">
    <property type="entry name" value="SLL1222 PROTEIN"/>
    <property type="match status" value="1"/>
</dbReference>
<dbReference type="OrthoDB" id="5568181at2"/>
<accession>A0A250KUJ6</accession>